<dbReference type="InterPro" id="IPR011010">
    <property type="entry name" value="DNA_brk_join_enz"/>
</dbReference>
<dbReference type="PROSITE" id="PS51900">
    <property type="entry name" value="CB"/>
    <property type="match status" value="1"/>
</dbReference>
<dbReference type="CDD" id="cd00799">
    <property type="entry name" value="INT_Cre_C"/>
    <property type="match status" value="1"/>
</dbReference>
<keyword evidence="3" id="KW-0233">DNA recombination</keyword>
<dbReference type="Pfam" id="PF00589">
    <property type="entry name" value="Phage_integrase"/>
    <property type="match status" value="1"/>
</dbReference>
<sequence length="384" mass="41877">MSDTPSDPLHSGRGARTSAEPDAPTPAAADVGPQVPPQVPPPLPVWAGAGRPASASARNVADIEAATADYAARARAENTRRAYRADWVHFAAWCARYGASPLPADPRLVARYLSAHAGPGPEQLKVSTLRRRLSAIQHVHREAGLDFDSRQRDLRDVWSGIRRTHGTQPAAKAPTVTEELRALLEPLGTERLLDLRDRALLLVGFAGCYRRSELVALDVAHLARHRDGLVIATPRSKTDQEGEGIEKGIPFGVHAETCPVSALTRWLEAAGIADGPVFREVTRHGRVQPRRLSDRAVALVVKRSVEAARRVALQRGQWGLAETFDPRRYAGHSLRAGFITSAAAAGVPTHDIMRQSDHKREETLRRYIRHATVFRQNAAAKVGL</sequence>
<feature type="compositionally biased region" description="Pro residues" evidence="5">
    <location>
        <begin position="34"/>
        <end position="44"/>
    </location>
</feature>
<feature type="domain" description="Tyr recombinase" evidence="6">
    <location>
        <begin position="169"/>
        <end position="381"/>
    </location>
</feature>
<dbReference type="GO" id="GO:0015074">
    <property type="term" value="P:DNA integration"/>
    <property type="evidence" value="ECO:0007669"/>
    <property type="project" value="UniProtKB-KW"/>
</dbReference>
<dbReference type="GO" id="GO:0006310">
    <property type="term" value="P:DNA recombination"/>
    <property type="evidence" value="ECO:0007669"/>
    <property type="project" value="UniProtKB-KW"/>
</dbReference>
<dbReference type="Pfam" id="PF02899">
    <property type="entry name" value="Phage_int_SAM_1"/>
    <property type="match status" value="1"/>
</dbReference>
<feature type="region of interest" description="Disordered" evidence="5">
    <location>
        <begin position="1"/>
        <end position="50"/>
    </location>
</feature>
<evidence type="ECO:0000256" key="3">
    <source>
        <dbReference type="ARBA" id="ARBA00023172"/>
    </source>
</evidence>
<evidence type="ECO:0000256" key="1">
    <source>
        <dbReference type="ARBA" id="ARBA00022908"/>
    </source>
</evidence>
<evidence type="ECO:0000313" key="8">
    <source>
        <dbReference type="EMBL" id="GLC28241.1"/>
    </source>
</evidence>
<comment type="caution">
    <text evidence="8">The sequence shown here is derived from an EMBL/GenBank/DDBJ whole genome shotgun (WGS) entry which is preliminary data.</text>
</comment>
<dbReference type="EMBL" id="BRXS01000008">
    <property type="protein sequence ID" value="GLC28241.1"/>
    <property type="molecule type" value="Genomic_DNA"/>
</dbReference>
<dbReference type="PROSITE" id="PS51898">
    <property type="entry name" value="TYR_RECOMBINASE"/>
    <property type="match status" value="1"/>
</dbReference>
<feature type="compositionally biased region" description="Low complexity" evidence="5">
    <location>
        <begin position="20"/>
        <end position="33"/>
    </location>
</feature>
<dbReference type="InterPro" id="IPR044068">
    <property type="entry name" value="CB"/>
</dbReference>
<dbReference type="InterPro" id="IPR013762">
    <property type="entry name" value="Integrase-like_cat_sf"/>
</dbReference>
<keyword evidence="1" id="KW-0229">DNA integration</keyword>
<name>A0AA37V8W4_9BACT</name>
<dbReference type="InterPro" id="IPR052925">
    <property type="entry name" value="Phage_Integrase-like_Recomb"/>
</dbReference>
<dbReference type="SUPFAM" id="SSF56349">
    <property type="entry name" value="DNA breaking-rejoining enzymes"/>
    <property type="match status" value="1"/>
</dbReference>
<evidence type="ECO:0000259" key="7">
    <source>
        <dbReference type="PROSITE" id="PS51900"/>
    </source>
</evidence>
<evidence type="ECO:0000256" key="5">
    <source>
        <dbReference type="SAM" id="MobiDB-lite"/>
    </source>
</evidence>
<keyword evidence="9" id="KW-1185">Reference proteome</keyword>
<dbReference type="InterPro" id="IPR010998">
    <property type="entry name" value="Integrase_recombinase_N"/>
</dbReference>
<dbReference type="Gene3D" id="1.10.150.130">
    <property type="match status" value="1"/>
</dbReference>
<dbReference type="SUPFAM" id="SSF47823">
    <property type="entry name" value="lambda integrase-like, N-terminal domain"/>
    <property type="match status" value="1"/>
</dbReference>
<dbReference type="AlphaFoldDB" id="A0AA37V8W4"/>
<evidence type="ECO:0000259" key="6">
    <source>
        <dbReference type="PROSITE" id="PS51898"/>
    </source>
</evidence>
<proteinExistence type="predicted"/>
<feature type="domain" description="Core-binding (CB)" evidence="7">
    <location>
        <begin position="61"/>
        <end position="144"/>
    </location>
</feature>
<dbReference type="Proteomes" id="UP001161325">
    <property type="component" value="Unassembled WGS sequence"/>
</dbReference>
<dbReference type="Gene3D" id="1.10.443.10">
    <property type="entry name" value="Intergrase catalytic core"/>
    <property type="match status" value="1"/>
</dbReference>
<reference evidence="8" key="1">
    <citation type="submission" date="2022-08" db="EMBL/GenBank/DDBJ databases">
        <title>Draft genome sequencing of Roseisolibacter agri AW1220.</title>
        <authorList>
            <person name="Tobiishi Y."/>
            <person name="Tonouchi A."/>
        </authorList>
    </citation>
    <scope>NUCLEOTIDE SEQUENCE</scope>
    <source>
        <strain evidence="8">AW1220</strain>
    </source>
</reference>
<keyword evidence="2 4" id="KW-0238">DNA-binding</keyword>
<evidence type="ECO:0000256" key="4">
    <source>
        <dbReference type="PROSITE-ProRule" id="PRU01248"/>
    </source>
</evidence>
<dbReference type="PANTHER" id="PTHR34605">
    <property type="entry name" value="PHAGE_INTEGRASE DOMAIN-CONTAINING PROTEIN"/>
    <property type="match status" value="1"/>
</dbReference>
<dbReference type="InterPro" id="IPR004107">
    <property type="entry name" value="Integrase_SAM-like_N"/>
</dbReference>
<accession>A0AA37V8W4</accession>
<gene>
    <name evidence="8" type="ORF">rosag_47540</name>
</gene>
<organism evidence="8 9">
    <name type="scientific">Roseisolibacter agri</name>
    <dbReference type="NCBI Taxonomy" id="2014610"/>
    <lineage>
        <taxon>Bacteria</taxon>
        <taxon>Pseudomonadati</taxon>
        <taxon>Gemmatimonadota</taxon>
        <taxon>Gemmatimonadia</taxon>
        <taxon>Gemmatimonadales</taxon>
        <taxon>Gemmatimonadaceae</taxon>
        <taxon>Roseisolibacter</taxon>
    </lineage>
</organism>
<evidence type="ECO:0000256" key="2">
    <source>
        <dbReference type="ARBA" id="ARBA00023125"/>
    </source>
</evidence>
<dbReference type="InterPro" id="IPR002104">
    <property type="entry name" value="Integrase_catalytic"/>
</dbReference>
<evidence type="ECO:0000313" key="9">
    <source>
        <dbReference type="Proteomes" id="UP001161325"/>
    </source>
</evidence>
<dbReference type="GO" id="GO:0003677">
    <property type="term" value="F:DNA binding"/>
    <property type="evidence" value="ECO:0007669"/>
    <property type="project" value="UniProtKB-UniRule"/>
</dbReference>
<protein>
    <submittedName>
        <fullName evidence="8">Integrase</fullName>
    </submittedName>
</protein>
<dbReference type="PANTHER" id="PTHR34605:SF4">
    <property type="entry name" value="DNA ADENINE METHYLTRANSFERASE"/>
    <property type="match status" value="1"/>
</dbReference>